<keyword evidence="1" id="KW-0678">Repressor</keyword>
<dbReference type="Proteomes" id="UP000244920">
    <property type="component" value="Chromosome"/>
</dbReference>
<feature type="domain" description="HTH lacI-type" evidence="5">
    <location>
        <begin position="2"/>
        <end position="56"/>
    </location>
</feature>
<dbReference type="InterPro" id="IPR010982">
    <property type="entry name" value="Lambda_DNA-bd_dom_sf"/>
</dbReference>
<dbReference type="EMBL" id="CP029206">
    <property type="protein sequence ID" value="AWI51810.1"/>
    <property type="molecule type" value="Genomic_DNA"/>
</dbReference>
<dbReference type="PROSITE" id="PS50932">
    <property type="entry name" value="HTH_LACI_2"/>
    <property type="match status" value="1"/>
</dbReference>
<dbReference type="RefSeq" id="WP_005819708.1">
    <property type="nucleotide sequence ID" value="NZ_CP029206.1"/>
</dbReference>
<evidence type="ECO:0000313" key="7">
    <source>
        <dbReference type="Proteomes" id="UP000244920"/>
    </source>
</evidence>
<dbReference type="Gene3D" id="3.40.50.2300">
    <property type="match status" value="2"/>
</dbReference>
<dbReference type="PANTHER" id="PTHR30146:SF151">
    <property type="entry name" value="HTH-TYPE TRANSCRIPTIONAL REPRESSOR CYTR"/>
    <property type="match status" value="1"/>
</dbReference>
<sequence length="331" mass="36820">MASLKEVAKLAGVSLMTVSRAINNPEQLSEKTLARVKQAIEQLGYVPNIAAQKIRGVSNNTIGVLSFSTATTPFSVEILLAIEQTVRKYGWNSFVINAFEDNPQDVEQAVDLLLSHRPTAIIITRHGLKEINVPKRLAAYPMVLANCVTQDIEVASYIPDDFQGQADVMSLLVEKGYKKPLCLYIPHNAIAAQKRQEGLHTIWFAQKNAHPLTEFFMDESDDYLHGADELKKLLEQGVEHFDYDVIVCGNDRIALLAYQMLLAKGLRIPQDVAVVGYDNMVGIAHLFLPPLTTVQLPHYEMGKQAALHLIEGRKGKNTYPIECPLVVRESC</sequence>
<dbReference type="PANTHER" id="PTHR30146">
    <property type="entry name" value="LACI-RELATED TRANSCRIPTIONAL REPRESSOR"/>
    <property type="match status" value="1"/>
</dbReference>
<dbReference type="Gene3D" id="1.10.260.40">
    <property type="entry name" value="lambda repressor-like DNA-binding domains"/>
    <property type="match status" value="1"/>
</dbReference>
<evidence type="ECO:0000313" key="6">
    <source>
        <dbReference type="EMBL" id="AWI51810.1"/>
    </source>
</evidence>
<dbReference type="PROSITE" id="PS00356">
    <property type="entry name" value="HTH_LACI_1"/>
    <property type="match status" value="1"/>
</dbReference>
<dbReference type="KEGG" id="apor:DDU33_10095"/>
<name>A0A2U8FL95_9PAST</name>
<evidence type="ECO:0000259" key="5">
    <source>
        <dbReference type="PROSITE" id="PS50932"/>
    </source>
</evidence>
<evidence type="ECO:0000256" key="4">
    <source>
        <dbReference type="ARBA" id="ARBA00023163"/>
    </source>
</evidence>
<protein>
    <submittedName>
        <fullName evidence="6">LacI family DNA-binding transcriptional regulator</fullName>
    </submittedName>
</protein>
<evidence type="ECO:0000256" key="2">
    <source>
        <dbReference type="ARBA" id="ARBA00023015"/>
    </source>
</evidence>
<evidence type="ECO:0000256" key="3">
    <source>
        <dbReference type="ARBA" id="ARBA00023125"/>
    </source>
</evidence>
<keyword evidence="2" id="KW-0805">Transcription regulation</keyword>
<dbReference type="SMART" id="SM00354">
    <property type="entry name" value="HTH_LACI"/>
    <property type="match status" value="1"/>
</dbReference>
<reference evidence="7" key="1">
    <citation type="submission" date="2018-05" db="EMBL/GenBank/DDBJ databases">
        <title>Complete genome sequence of Actinobacillus porcitonsillarum reference strain 9953L55 (CCUG 46996).</title>
        <authorList>
            <person name="Dona V."/>
            <person name="Perreten V."/>
        </authorList>
    </citation>
    <scope>NUCLEOTIDE SEQUENCE [LARGE SCALE GENOMIC DNA]</scope>
    <source>
        <strain evidence="7">9953L55</strain>
    </source>
</reference>
<evidence type="ECO:0000256" key="1">
    <source>
        <dbReference type="ARBA" id="ARBA00022491"/>
    </source>
</evidence>
<dbReference type="GO" id="GO:0000976">
    <property type="term" value="F:transcription cis-regulatory region binding"/>
    <property type="evidence" value="ECO:0007669"/>
    <property type="project" value="TreeGrafter"/>
</dbReference>
<dbReference type="InterPro" id="IPR028082">
    <property type="entry name" value="Peripla_BP_I"/>
</dbReference>
<keyword evidence="7" id="KW-1185">Reference proteome</keyword>
<organism evidence="6 7">
    <name type="scientific">Actinobacillus porcitonsillarum</name>
    <dbReference type="NCBI Taxonomy" id="189834"/>
    <lineage>
        <taxon>Bacteria</taxon>
        <taxon>Pseudomonadati</taxon>
        <taxon>Pseudomonadota</taxon>
        <taxon>Gammaproteobacteria</taxon>
        <taxon>Pasteurellales</taxon>
        <taxon>Pasteurellaceae</taxon>
        <taxon>Actinobacillus</taxon>
    </lineage>
</organism>
<dbReference type="Pfam" id="PF00356">
    <property type="entry name" value="LacI"/>
    <property type="match status" value="1"/>
</dbReference>
<gene>
    <name evidence="6" type="ORF">DDU33_10095</name>
</gene>
<proteinExistence type="predicted"/>
<keyword evidence="4" id="KW-0804">Transcription</keyword>
<dbReference type="SUPFAM" id="SSF47413">
    <property type="entry name" value="lambda repressor-like DNA-binding domains"/>
    <property type="match status" value="1"/>
</dbReference>
<dbReference type="SUPFAM" id="SSF53822">
    <property type="entry name" value="Periplasmic binding protein-like I"/>
    <property type="match status" value="1"/>
</dbReference>
<dbReference type="CDD" id="cd01392">
    <property type="entry name" value="HTH_LacI"/>
    <property type="match status" value="1"/>
</dbReference>
<accession>A0A2U8FL95</accession>
<dbReference type="AlphaFoldDB" id="A0A2U8FL95"/>
<dbReference type="GO" id="GO:0003700">
    <property type="term" value="F:DNA-binding transcription factor activity"/>
    <property type="evidence" value="ECO:0007669"/>
    <property type="project" value="TreeGrafter"/>
</dbReference>
<dbReference type="InterPro" id="IPR000843">
    <property type="entry name" value="HTH_LacI"/>
</dbReference>
<dbReference type="CDD" id="cd06288">
    <property type="entry name" value="PBP1_sucrose_transcription_regulator"/>
    <property type="match status" value="1"/>
</dbReference>
<dbReference type="Pfam" id="PF00532">
    <property type="entry name" value="Peripla_BP_1"/>
    <property type="match status" value="1"/>
</dbReference>
<keyword evidence="3 6" id="KW-0238">DNA-binding</keyword>
<dbReference type="InterPro" id="IPR001761">
    <property type="entry name" value="Peripla_BP/Lac1_sug-bd_dom"/>
</dbReference>